<dbReference type="InterPro" id="IPR006073">
    <property type="entry name" value="GTP-bd"/>
</dbReference>
<organism evidence="12 13">
    <name type="scientific">Candidatus Buchananbacteria bacterium RBG_13_36_9</name>
    <dbReference type="NCBI Taxonomy" id="1797530"/>
    <lineage>
        <taxon>Bacteria</taxon>
        <taxon>Candidatus Buchananiibacteriota</taxon>
    </lineage>
</organism>
<proteinExistence type="inferred from homology"/>
<evidence type="ECO:0000313" key="13">
    <source>
        <dbReference type="Proteomes" id="UP000176498"/>
    </source>
</evidence>
<evidence type="ECO:0000256" key="7">
    <source>
        <dbReference type="ARBA" id="ARBA00032345"/>
    </source>
</evidence>
<keyword evidence="3 8" id="KW-0690">Ribosome biogenesis</keyword>
<dbReference type="InterPro" id="IPR031166">
    <property type="entry name" value="G_ENGA"/>
</dbReference>
<gene>
    <name evidence="8" type="primary">der</name>
    <name evidence="12" type="ORF">A2Y82_00605</name>
</gene>
<keyword evidence="5 8" id="KW-0547">Nucleotide-binding</keyword>
<feature type="domain" description="EngA-type G" evidence="11">
    <location>
        <begin position="197"/>
        <end position="373"/>
    </location>
</feature>
<evidence type="ECO:0000256" key="9">
    <source>
        <dbReference type="PROSITE-ProRule" id="PRU01049"/>
    </source>
</evidence>
<dbReference type="AlphaFoldDB" id="A0A1G1XPF8"/>
<dbReference type="PRINTS" id="PR00326">
    <property type="entry name" value="GTP1OBG"/>
</dbReference>
<dbReference type="PANTHER" id="PTHR43834:SF6">
    <property type="entry name" value="GTPASE DER"/>
    <property type="match status" value="1"/>
</dbReference>
<keyword evidence="6 8" id="KW-0342">GTP-binding</keyword>
<feature type="binding site" evidence="8">
    <location>
        <begin position="203"/>
        <end position="210"/>
    </location>
    <ligand>
        <name>GTP</name>
        <dbReference type="ChEBI" id="CHEBI:37565"/>
        <label>2</label>
    </ligand>
</feature>
<evidence type="ECO:0000256" key="5">
    <source>
        <dbReference type="ARBA" id="ARBA00022741"/>
    </source>
</evidence>
<dbReference type="InterPro" id="IPR005225">
    <property type="entry name" value="Small_GTP-bd"/>
</dbReference>
<dbReference type="PANTHER" id="PTHR43834">
    <property type="entry name" value="GTPASE DER"/>
    <property type="match status" value="1"/>
</dbReference>
<dbReference type="NCBIfam" id="TIGR00231">
    <property type="entry name" value="small_GTP"/>
    <property type="match status" value="2"/>
</dbReference>
<feature type="binding site" evidence="8">
    <location>
        <begin position="58"/>
        <end position="62"/>
    </location>
    <ligand>
        <name>GTP</name>
        <dbReference type="ChEBI" id="CHEBI:37565"/>
        <label>1</label>
    </ligand>
</feature>
<dbReference type="InterPro" id="IPR016484">
    <property type="entry name" value="GTPase_Der"/>
</dbReference>
<comment type="subunit">
    <text evidence="8">Associates with the 50S ribosomal subunit.</text>
</comment>
<feature type="binding site" evidence="8">
    <location>
        <begin position="250"/>
        <end position="254"/>
    </location>
    <ligand>
        <name>GTP</name>
        <dbReference type="ChEBI" id="CHEBI:37565"/>
        <label>2</label>
    </ligand>
</feature>
<evidence type="ECO:0000256" key="3">
    <source>
        <dbReference type="ARBA" id="ARBA00022517"/>
    </source>
</evidence>
<dbReference type="PIRSF" id="PIRSF006485">
    <property type="entry name" value="GTP-binding_EngA"/>
    <property type="match status" value="1"/>
</dbReference>
<keyword evidence="4 10" id="KW-0677">Repeat</keyword>
<name>A0A1G1XPF8_9BACT</name>
<dbReference type="InterPro" id="IPR032859">
    <property type="entry name" value="KH_dom-like"/>
</dbReference>
<dbReference type="GO" id="GO:0042254">
    <property type="term" value="P:ribosome biogenesis"/>
    <property type="evidence" value="ECO:0007669"/>
    <property type="project" value="UniProtKB-KW"/>
</dbReference>
<accession>A0A1G1XPF8</accession>
<feature type="binding site" evidence="8">
    <location>
        <begin position="135"/>
        <end position="138"/>
    </location>
    <ligand>
        <name>GTP</name>
        <dbReference type="ChEBI" id="CHEBI:37565"/>
        <label>1</label>
    </ligand>
</feature>
<dbReference type="CDD" id="cd01895">
    <property type="entry name" value="EngA2"/>
    <property type="match status" value="1"/>
</dbReference>
<dbReference type="FunFam" id="3.40.50.300:FF:000040">
    <property type="entry name" value="GTPase Der"/>
    <property type="match status" value="1"/>
</dbReference>
<evidence type="ECO:0000256" key="4">
    <source>
        <dbReference type="ARBA" id="ARBA00022737"/>
    </source>
</evidence>
<dbReference type="NCBIfam" id="TIGR03594">
    <property type="entry name" value="GTPase_EngA"/>
    <property type="match status" value="1"/>
</dbReference>
<comment type="function">
    <text evidence="8 10">GTPase that plays an essential role in the late steps of ribosome biogenesis.</text>
</comment>
<dbReference type="HAMAP" id="MF_00195">
    <property type="entry name" value="GTPase_Der"/>
    <property type="match status" value="1"/>
</dbReference>
<evidence type="ECO:0000256" key="1">
    <source>
        <dbReference type="ARBA" id="ARBA00008279"/>
    </source>
</evidence>
<evidence type="ECO:0000256" key="8">
    <source>
        <dbReference type="HAMAP-Rule" id="MF_00195"/>
    </source>
</evidence>
<dbReference type="Pfam" id="PF01926">
    <property type="entry name" value="MMR_HSR1"/>
    <property type="match status" value="2"/>
</dbReference>
<dbReference type="InterPro" id="IPR015946">
    <property type="entry name" value="KH_dom-like_a/b"/>
</dbReference>
<sequence>MKSLPKVIIFGRANTGKSTLFNRLIEQPKALTSKLAGTTRDLNIGRVYWQGVNFELVDTGGINTILPKKKLKQLAPAANLNFANEIIKRTQVALKRADLILFAIDVQTGLLPQDRDLARAVKKLLPAKPLLLIANKTDSLKHQYRGAEFYKLGLGDPLPVSAQTGMGTGDLLDAIVAQLKKSKKGKKGKKAETAKAIKITIIGKPNVGKSSLLNALLGEDRVIVSPIPFTTREPIDTHLIYEGKKITLIDTAGIRRQAKVSQGLEKISVRKSLDNAQSSDLCLLVLDISQPITVQDNKLSDLLLQSKTSIILIANKWDLIAEKDVTTINKYKNHIYRFFPYLTWAPIIFISAKTHQNVRKILDLALEIYQQRNLKLSDSALNKFLKRAIKTHRPSQSKLYGRPYLYDLTQVKTNPPRFEIKMSKHQQINPTYIRYLENALRSQFKLQGISVKIALKQPKK</sequence>
<dbReference type="Proteomes" id="UP000176498">
    <property type="component" value="Unassembled WGS sequence"/>
</dbReference>
<evidence type="ECO:0000313" key="12">
    <source>
        <dbReference type="EMBL" id="OGY41824.1"/>
    </source>
</evidence>
<dbReference type="InterPro" id="IPR027417">
    <property type="entry name" value="P-loop_NTPase"/>
</dbReference>
<reference evidence="12 13" key="1">
    <citation type="journal article" date="2016" name="Nat. Commun.">
        <title>Thousands of microbial genomes shed light on interconnected biogeochemical processes in an aquifer system.</title>
        <authorList>
            <person name="Anantharaman K."/>
            <person name="Brown C.T."/>
            <person name="Hug L.A."/>
            <person name="Sharon I."/>
            <person name="Castelle C.J."/>
            <person name="Probst A.J."/>
            <person name="Thomas B.C."/>
            <person name="Singh A."/>
            <person name="Wilkins M.J."/>
            <person name="Karaoz U."/>
            <person name="Brodie E.L."/>
            <person name="Williams K.H."/>
            <person name="Hubbard S.S."/>
            <person name="Banfield J.F."/>
        </authorList>
    </citation>
    <scope>NUCLEOTIDE SEQUENCE [LARGE SCALE GENOMIC DNA]</scope>
</reference>
<feature type="binding site" evidence="8">
    <location>
        <begin position="315"/>
        <end position="318"/>
    </location>
    <ligand>
        <name>GTP</name>
        <dbReference type="ChEBI" id="CHEBI:37565"/>
        <label>2</label>
    </ligand>
</feature>
<dbReference type="EMBL" id="MHHZ01000013">
    <property type="protein sequence ID" value="OGY41824.1"/>
    <property type="molecule type" value="Genomic_DNA"/>
</dbReference>
<dbReference type="Gene3D" id="3.30.300.20">
    <property type="match status" value="1"/>
</dbReference>
<protein>
    <recommendedName>
        <fullName evidence="2 8">GTPase Der</fullName>
    </recommendedName>
    <alternativeName>
        <fullName evidence="7 8">GTP-binding protein EngA</fullName>
    </alternativeName>
</protein>
<dbReference type="Gene3D" id="3.40.50.300">
    <property type="entry name" value="P-loop containing nucleotide triphosphate hydrolases"/>
    <property type="match status" value="2"/>
</dbReference>
<comment type="caution">
    <text evidence="8">Lacks conserved residue(s) required for the propagation of feature annotation.</text>
</comment>
<comment type="similarity">
    <text evidence="1 8 9 10">Belongs to the TRAFAC class TrmE-Era-EngA-EngB-Septin-like GTPase superfamily. EngA (Der) GTPase family.</text>
</comment>
<dbReference type="Pfam" id="PF14714">
    <property type="entry name" value="KH_dom-like"/>
    <property type="match status" value="1"/>
</dbReference>
<dbReference type="PROSITE" id="PS51712">
    <property type="entry name" value="G_ENGA"/>
    <property type="match status" value="1"/>
</dbReference>
<dbReference type="SUPFAM" id="SSF52540">
    <property type="entry name" value="P-loop containing nucleoside triphosphate hydrolases"/>
    <property type="match status" value="2"/>
</dbReference>
<evidence type="ECO:0000256" key="10">
    <source>
        <dbReference type="RuleBase" id="RU004481"/>
    </source>
</evidence>
<dbReference type="GO" id="GO:0005525">
    <property type="term" value="F:GTP binding"/>
    <property type="evidence" value="ECO:0007669"/>
    <property type="project" value="UniProtKB-UniRule"/>
</dbReference>
<comment type="caution">
    <text evidence="12">The sequence shown here is derived from an EMBL/GenBank/DDBJ whole genome shotgun (WGS) entry which is preliminary data.</text>
</comment>
<evidence type="ECO:0000256" key="2">
    <source>
        <dbReference type="ARBA" id="ARBA00020953"/>
    </source>
</evidence>
<evidence type="ECO:0000256" key="6">
    <source>
        <dbReference type="ARBA" id="ARBA00023134"/>
    </source>
</evidence>
<evidence type="ECO:0000259" key="11">
    <source>
        <dbReference type="PROSITE" id="PS51712"/>
    </source>
</evidence>